<comment type="caution">
    <text evidence="1">The sequence shown here is derived from an EMBL/GenBank/DDBJ whole genome shotgun (WGS) entry which is preliminary data.</text>
</comment>
<accession>A0A016SWZ7</accession>
<keyword evidence="2" id="KW-1185">Reference proteome</keyword>
<reference evidence="2" key="1">
    <citation type="journal article" date="2015" name="Nat. Genet.">
        <title>The genome and transcriptome of the zoonotic hookworm Ancylostoma ceylanicum identify infection-specific gene families.</title>
        <authorList>
            <person name="Schwarz E.M."/>
            <person name="Hu Y."/>
            <person name="Antoshechkin I."/>
            <person name="Miller M.M."/>
            <person name="Sternberg P.W."/>
            <person name="Aroian R.V."/>
        </authorList>
    </citation>
    <scope>NUCLEOTIDE SEQUENCE</scope>
    <source>
        <strain evidence="2">HY135</strain>
    </source>
</reference>
<dbReference type="AlphaFoldDB" id="A0A016SWZ7"/>
<evidence type="ECO:0000313" key="1">
    <source>
        <dbReference type="EMBL" id="EYB95253.1"/>
    </source>
</evidence>
<name>A0A016SWZ7_9BILA</name>
<dbReference type="Proteomes" id="UP000024635">
    <property type="component" value="Unassembled WGS sequence"/>
</dbReference>
<gene>
    <name evidence="1" type="primary">Acey_s0162.g3430</name>
    <name evidence="1" type="ORF">Y032_0162g3430</name>
</gene>
<dbReference type="EMBL" id="JARK01001498">
    <property type="protein sequence ID" value="EYB95253.1"/>
    <property type="molecule type" value="Genomic_DNA"/>
</dbReference>
<protein>
    <submittedName>
        <fullName evidence="1">Uncharacterized protein</fullName>
    </submittedName>
</protein>
<proteinExistence type="predicted"/>
<sequence>MCGDTFGEFRMAIHLERRQLNCVVVQPTCRTESHGCSCGSVHLGVIGGADREYDKEEYCKVTVGTYSRGRSDPVLLPSLTPPRNRRAALLQSVLAALACWFLTS</sequence>
<evidence type="ECO:0000313" key="2">
    <source>
        <dbReference type="Proteomes" id="UP000024635"/>
    </source>
</evidence>
<organism evidence="1 2">
    <name type="scientific">Ancylostoma ceylanicum</name>
    <dbReference type="NCBI Taxonomy" id="53326"/>
    <lineage>
        <taxon>Eukaryota</taxon>
        <taxon>Metazoa</taxon>
        <taxon>Ecdysozoa</taxon>
        <taxon>Nematoda</taxon>
        <taxon>Chromadorea</taxon>
        <taxon>Rhabditida</taxon>
        <taxon>Rhabditina</taxon>
        <taxon>Rhabditomorpha</taxon>
        <taxon>Strongyloidea</taxon>
        <taxon>Ancylostomatidae</taxon>
        <taxon>Ancylostomatinae</taxon>
        <taxon>Ancylostoma</taxon>
    </lineage>
</organism>